<protein>
    <submittedName>
        <fullName evidence="2">Uncharacterized protein</fullName>
    </submittedName>
</protein>
<dbReference type="Proteomes" id="UP000507470">
    <property type="component" value="Unassembled WGS sequence"/>
</dbReference>
<evidence type="ECO:0000256" key="1">
    <source>
        <dbReference type="SAM" id="MobiDB-lite"/>
    </source>
</evidence>
<keyword evidence="3" id="KW-1185">Reference proteome</keyword>
<name>A0A6J8EAA7_MYTCO</name>
<evidence type="ECO:0000313" key="3">
    <source>
        <dbReference type="Proteomes" id="UP000507470"/>
    </source>
</evidence>
<organism evidence="2 3">
    <name type="scientific">Mytilus coruscus</name>
    <name type="common">Sea mussel</name>
    <dbReference type="NCBI Taxonomy" id="42192"/>
    <lineage>
        <taxon>Eukaryota</taxon>
        <taxon>Metazoa</taxon>
        <taxon>Spiralia</taxon>
        <taxon>Lophotrochozoa</taxon>
        <taxon>Mollusca</taxon>
        <taxon>Bivalvia</taxon>
        <taxon>Autobranchia</taxon>
        <taxon>Pteriomorphia</taxon>
        <taxon>Mytilida</taxon>
        <taxon>Mytiloidea</taxon>
        <taxon>Mytilidae</taxon>
        <taxon>Mytilinae</taxon>
        <taxon>Mytilus</taxon>
    </lineage>
</organism>
<feature type="region of interest" description="Disordered" evidence="1">
    <location>
        <begin position="1"/>
        <end position="24"/>
    </location>
</feature>
<sequence>MPPQDGNPSTSAMVPMPAPTLPEYIEETIPPPSYEEIMGHQTQTSVQQTVAELPPLAYVDIMPRLLKNGNIRNKIAPEFDKFSFVIEAANQWLRSNPSFAVWKCETVERKVDGGRAGQPPIIELEKMTIHHSTYGFNVFIRGVRMWLVKKTGQGPQQQLGLMNVVPEKKIVEWQTVRSGGLFMMEDPIYRSTITRTHGFVTYDGLMETIAKLNSKLKSCPLPGTVLNVECAMMKTFEFAEDFKVDPDSTCYTSESKMKRLTQILRIFYILGPPTCEEICLKEFHPEMTKRPTPMGQPAFQSWPELNGQLGFWLANTSGIRVVNIQAFSARTSKGRETVNIMSDCTDEVQSSFTTREYVKILRVFYTTGSHIQSQPVVNFSSRLFLPVRIGRQMFESMSQTMFRIEAWLRLVGLPIYNVETIQYILKESSIVGAELDKCTWSENPTVGNFFVTAIRVYFPCAFNEPDPRLLPPQQYYDPAFGPGASGDCCSIS</sequence>
<gene>
    <name evidence="2" type="ORF">MCOR_49696</name>
</gene>
<accession>A0A6J8EAA7</accession>
<dbReference type="OrthoDB" id="9992480at2759"/>
<feature type="compositionally biased region" description="Polar residues" evidence="1">
    <location>
        <begin position="1"/>
        <end position="12"/>
    </location>
</feature>
<reference evidence="2 3" key="1">
    <citation type="submission" date="2020-06" db="EMBL/GenBank/DDBJ databases">
        <authorList>
            <person name="Li R."/>
            <person name="Bekaert M."/>
        </authorList>
    </citation>
    <scope>NUCLEOTIDE SEQUENCE [LARGE SCALE GENOMIC DNA]</scope>
    <source>
        <strain evidence="3">wild</strain>
    </source>
</reference>
<proteinExistence type="predicted"/>
<dbReference type="AlphaFoldDB" id="A0A6J8EAA7"/>
<dbReference type="EMBL" id="CACVKT020008728">
    <property type="protein sequence ID" value="CAC5417148.1"/>
    <property type="molecule type" value="Genomic_DNA"/>
</dbReference>
<evidence type="ECO:0000313" key="2">
    <source>
        <dbReference type="EMBL" id="CAC5417148.1"/>
    </source>
</evidence>